<feature type="domain" description="PAS" evidence="2">
    <location>
        <begin position="274"/>
        <end position="319"/>
    </location>
</feature>
<evidence type="ECO:0000313" key="10">
    <source>
        <dbReference type="Proteomes" id="UP000831485"/>
    </source>
</evidence>
<dbReference type="Proteomes" id="UP000831485">
    <property type="component" value="Chromosome"/>
</dbReference>
<dbReference type="InterPro" id="IPR001633">
    <property type="entry name" value="EAL_dom"/>
</dbReference>
<dbReference type="PROSITE" id="PS50887">
    <property type="entry name" value="GGDEF"/>
    <property type="match status" value="1"/>
</dbReference>
<sequence length="858" mass="94239">MQLWLKLLLSYLAIICATVLISIGGISGAQKVRDSFYKVNKEVIPHLLVLKDLRYAGLRIVSSSMEYAFLSSVQPAEGEGKEDLEAKEEEVRLLEEGRASFVSNLDLCSRILVHGTERMPRALELSGQVLLKESRDYIGVVDARGHSSQLIESKERFEKAEKDFLQAVNAAHDREMTELNQNLAATLHSVSSAIISAVVLSVAALTAALLLSVTIPYKVSRRIRMLKDAAAAVAAGRRDVVVPETEHDEITAVSTSFNTMVQRLRDYDEQLSSTNKYLDSIIATMPEALTVVSREGEILDMNRATEEVFGFARKDLLGRDFAGLFVDASLGGDFIAAVLRQEGLVEREASLVTQDGRAIHVHLSATMLESSDKRDRFLCLSHDITLRKQAEQEVHNLAYFDQLTGLANRTLFYDRCSQALARARRYGEMFAVLFFDLDHFKDVNDTLGHHAGDQLLQLVVQRFRSIMRASDTFARLGGDEFALLCCQVSGADGVAKLAAKLLDLGKQPFEVEGRQIYSGASIGIVLFPEDGDDIATLLKNGDLAMYAAKSAGGGRYQFFSAGLNEQAQERVALEAALRDALKKDLLTLHYQPQLELREGRVVGMEALARWHDDTLGTVAPARFIPVAEQTGLIHELGAWVLREACAQCKRWHQEGYPVTVSVNVSIKQVMQEGFSEMVVGTLLEVGLEPRYLDLELTESMLMEKAAESVALLRMFKSLGVQISIDDFGTGYSSLSYLKNFSVDRIKIDQSFVRDVTVRDDAVGIIKAIVAIGHSMGLQVIAEGVETRDEQEKLLLCKCDQVQGYLHARPMPPVQAAAFLRDAFARAAAASGEDVPPSLDGPARRSATSSEGGRGTGGG</sequence>
<dbReference type="Pfam" id="PF00672">
    <property type="entry name" value="HAMP"/>
    <property type="match status" value="1"/>
</dbReference>
<dbReference type="InterPro" id="IPR000700">
    <property type="entry name" value="PAS-assoc_C"/>
</dbReference>
<dbReference type="PROSITE" id="PS50112">
    <property type="entry name" value="PAS"/>
    <property type="match status" value="1"/>
</dbReference>
<feature type="domain" description="GGDEF" evidence="6">
    <location>
        <begin position="428"/>
        <end position="561"/>
    </location>
</feature>
<dbReference type="InterPro" id="IPR029787">
    <property type="entry name" value="Nucleotide_cyclase"/>
</dbReference>
<reference evidence="9" key="1">
    <citation type="submission" date="2020-06" db="EMBL/GenBank/DDBJ databases">
        <title>Draft genomic sequecing of Geomonas sp. Red736.</title>
        <authorList>
            <person name="Itoh H."/>
            <person name="Xu Z.X."/>
            <person name="Ushijima N."/>
            <person name="Masuda Y."/>
            <person name="Shiratori Y."/>
            <person name="Senoo K."/>
        </authorList>
    </citation>
    <scope>NUCLEOTIDE SEQUENCE [LARGE SCALE GENOMIC DNA]</scope>
    <source>
        <strain evidence="9">Red736</strain>
    </source>
</reference>
<dbReference type="SMART" id="SM00091">
    <property type="entry name" value="PAS"/>
    <property type="match status" value="1"/>
</dbReference>
<reference evidence="8" key="3">
    <citation type="submission" date="2022-04" db="EMBL/GenBank/DDBJ databases">
        <authorList>
            <person name="Liu G."/>
        </authorList>
    </citation>
    <scope>NUCLEOTIDE SEQUENCE</scope>
    <source>
        <strain evidence="8">RG22</strain>
    </source>
</reference>
<dbReference type="PROSITE" id="PS50883">
    <property type="entry name" value="EAL"/>
    <property type="match status" value="1"/>
</dbReference>
<dbReference type="GO" id="GO:0006355">
    <property type="term" value="P:regulation of DNA-templated transcription"/>
    <property type="evidence" value="ECO:0007669"/>
    <property type="project" value="InterPro"/>
</dbReference>
<feature type="region of interest" description="Disordered" evidence="1">
    <location>
        <begin position="830"/>
        <end position="858"/>
    </location>
</feature>
<dbReference type="Proteomes" id="UP000568888">
    <property type="component" value="Unassembled WGS sequence"/>
</dbReference>
<dbReference type="InterPro" id="IPR000014">
    <property type="entry name" value="PAS"/>
</dbReference>
<dbReference type="SUPFAM" id="SSF158472">
    <property type="entry name" value="HAMP domain-like"/>
    <property type="match status" value="1"/>
</dbReference>
<dbReference type="CDD" id="cd01948">
    <property type="entry name" value="EAL"/>
    <property type="match status" value="1"/>
</dbReference>
<dbReference type="Gene3D" id="3.30.70.270">
    <property type="match status" value="1"/>
</dbReference>
<evidence type="ECO:0000313" key="8">
    <source>
        <dbReference type="EMBL" id="UPU34641.1"/>
    </source>
</evidence>
<dbReference type="Gene3D" id="3.20.20.450">
    <property type="entry name" value="EAL domain"/>
    <property type="match status" value="1"/>
</dbReference>
<dbReference type="Gene3D" id="6.10.340.10">
    <property type="match status" value="1"/>
</dbReference>
<dbReference type="Pfam" id="PF00989">
    <property type="entry name" value="PAS"/>
    <property type="match status" value="1"/>
</dbReference>
<dbReference type="EMBL" id="CP096574">
    <property type="protein sequence ID" value="UPU34641.1"/>
    <property type="molecule type" value="Genomic_DNA"/>
</dbReference>
<dbReference type="NCBIfam" id="TIGR00229">
    <property type="entry name" value="sensory_box"/>
    <property type="match status" value="1"/>
</dbReference>
<dbReference type="EMBL" id="BLXY01000006">
    <property type="protein sequence ID" value="GFO65015.1"/>
    <property type="molecule type" value="Genomic_DNA"/>
</dbReference>
<dbReference type="InterPro" id="IPR003660">
    <property type="entry name" value="HAMP_dom"/>
</dbReference>
<dbReference type="SUPFAM" id="SSF141868">
    <property type="entry name" value="EAL domain-like"/>
    <property type="match status" value="1"/>
</dbReference>
<accession>A0A6V8MXQ3</accession>
<feature type="domain" description="PAC" evidence="3">
    <location>
        <begin position="345"/>
        <end position="396"/>
    </location>
</feature>
<dbReference type="InterPro" id="IPR035965">
    <property type="entry name" value="PAS-like_dom_sf"/>
</dbReference>
<dbReference type="PROSITE" id="PS50885">
    <property type="entry name" value="HAMP"/>
    <property type="match status" value="1"/>
</dbReference>
<name>A0A6V8MXQ3_9BACT</name>
<evidence type="ECO:0000259" key="3">
    <source>
        <dbReference type="PROSITE" id="PS50113"/>
    </source>
</evidence>
<dbReference type="Pfam" id="PF00563">
    <property type="entry name" value="EAL"/>
    <property type="match status" value="1"/>
</dbReference>
<evidence type="ECO:0000259" key="4">
    <source>
        <dbReference type="PROSITE" id="PS50883"/>
    </source>
</evidence>
<dbReference type="SUPFAM" id="SSF55073">
    <property type="entry name" value="Nucleotide cyclase"/>
    <property type="match status" value="1"/>
</dbReference>
<keyword evidence="10" id="KW-1185">Reference proteome</keyword>
<proteinExistence type="predicted"/>
<feature type="domain" description="HAMP" evidence="5">
    <location>
        <begin position="217"/>
        <end position="269"/>
    </location>
</feature>
<dbReference type="SMART" id="SM00304">
    <property type="entry name" value="HAMP"/>
    <property type="match status" value="1"/>
</dbReference>
<dbReference type="SMART" id="SM00267">
    <property type="entry name" value="GGDEF"/>
    <property type="match status" value="1"/>
</dbReference>
<dbReference type="AlphaFoldDB" id="A0A6V8MXQ3"/>
<evidence type="ECO:0000313" key="9">
    <source>
        <dbReference type="Proteomes" id="UP000568888"/>
    </source>
</evidence>
<dbReference type="CDD" id="cd00130">
    <property type="entry name" value="PAS"/>
    <property type="match status" value="1"/>
</dbReference>
<evidence type="ECO:0000256" key="1">
    <source>
        <dbReference type="SAM" id="MobiDB-lite"/>
    </source>
</evidence>
<dbReference type="PROSITE" id="PS50113">
    <property type="entry name" value="PAC"/>
    <property type="match status" value="1"/>
</dbReference>
<evidence type="ECO:0000313" key="7">
    <source>
        <dbReference type="EMBL" id="GFO65015.1"/>
    </source>
</evidence>
<dbReference type="Pfam" id="PF00990">
    <property type="entry name" value="GGDEF"/>
    <property type="match status" value="1"/>
</dbReference>
<protein>
    <submittedName>
        <fullName evidence="7">Diguanylate cyclase</fullName>
    </submittedName>
    <submittedName>
        <fullName evidence="8">EAL domain-containing protein</fullName>
    </submittedName>
</protein>
<dbReference type="InterPro" id="IPR000160">
    <property type="entry name" value="GGDEF_dom"/>
</dbReference>
<dbReference type="NCBIfam" id="TIGR00254">
    <property type="entry name" value="GGDEF"/>
    <property type="match status" value="1"/>
</dbReference>
<gene>
    <name evidence="7" type="ORF">GMPD_29340</name>
    <name evidence="8" type="ORF">M1B72_14435</name>
</gene>
<dbReference type="CDD" id="cd01949">
    <property type="entry name" value="GGDEF"/>
    <property type="match status" value="1"/>
</dbReference>
<dbReference type="RefSeq" id="WP_183348681.1">
    <property type="nucleotide sequence ID" value="NZ_BLXY01000006.1"/>
</dbReference>
<dbReference type="Gene3D" id="3.30.450.20">
    <property type="entry name" value="PAS domain"/>
    <property type="match status" value="1"/>
</dbReference>
<evidence type="ECO:0000259" key="6">
    <source>
        <dbReference type="PROSITE" id="PS50887"/>
    </source>
</evidence>
<dbReference type="SUPFAM" id="SSF55785">
    <property type="entry name" value="PYP-like sensor domain (PAS domain)"/>
    <property type="match status" value="1"/>
</dbReference>
<dbReference type="PANTHER" id="PTHR44757:SF2">
    <property type="entry name" value="BIOFILM ARCHITECTURE MAINTENANCE PROTEIN MBAA"/>
    <property type="match status" value="1"/>
</dbReference>
<dbReference type="CDD" id="cd06225">
    <property type="entry name" value="HAMP"/>
    <property type="match status" value="1"/>
</dbReference>
<evidence type="ECO:0000259" key="5">
    <source>
        <dbReference type="PROSITE" id="PS50885"/>
    </source>
</evidence>
<evidence type="ECO:0000259" key="2">
    <source>
        <dbReference type="PROSITE" id="PS50112"/>
    </source>
</evidence>
<dbReference type="InterPro" id="IPR013767">
    <property type="entry name" value="PAS_fold"/>
</dbReference>
<dbReference type="SMART" id="SM00052">
    <property type="entry name" value="EAL"/>
    <property type="match status" value="1"/>
</dbReference>
<reference evidence="7" key="2">
    <citation type="journal article" date="2021" name="Int. J. Syst. Evol. Microbiol.">
        <title>Geomonas silvestris sp. nov., Geomonas paludis sp. nov. and Geomonas limicola sp. nov., isolated from terrestrial environments, and emended description of the genus Geomonas.</title>
        <authorList>
            <person name="Itoh H."/>
            <person name="Xu Z."/>
            <person name="Masuda Y."/>
            <person name="Ushijima N."/>
            <person name="Hayakawa C."/>
            <person name="Shiratori Y."/>
            <person name="Senoo K."/>
        </authorList>
    </citation>
    <scope>NUCLEOTIDE SEQUENCE</scope>
    <source>
        <strain evidence="7">Red736</strain>
    </source>
</reference>
<dbReference type="GO" id="GO:0007165">
    <property type="term" value="P:signal transduction"/>
    <property type="evidence" value="ECO:0007669"/>
    <property type="project" value="InterPro"/>
</dbReference>
<dbReference type="InterPro" id="IPR043128">
    <property type="entry name" value="Rev_trsase/Diguanyl_cyclase"/>
</dbReference>
<dbReference type="GO" id="GO:0016020">
    <property type="term" value="C:membrane"/>
    <property type="evidence" value="ECO:0007669"/>
    <property type="project" value="InterPro"/>
</dbReference>
<feature type="domain" description="EAL" evidence="4">
    <location>
        <begin position="570"/>
        <end position="823"/>
    </location>
</feature>
<dbReference type="InterPro" id="IPR035919">
    <property type="entry name" value="EAL_sf"/>
</dbReference>
<dbReference type="PANTHER" id="PTHR44757">
    <property type="entry name" value="DIGUANYLATE CYCLASE DGCP"/>
    <property type="match status" value="1"/>
</dbReference>
<organism evidence="7 9">
    <name type="scientific">Geomonas paludis</name>
    <dbReference type="NCBI Taxonomy" id="2740185"/>
    <lineage>
        <taxon>Bacteria</taxon>
        <taxon>Pseudomonadati</taxon>
        <taxon>Thermodesulfobacteriota</taxon>
        <taxon>Desulfuromonadia</taxon>
        <taxon>Geobacterales</taxon>
        <taxon>Geobacteraceae</taxon>
        <taxon>Geomonas</taxon>
    </lineage>
</organism>
<dbReference type="InterPro" id="IPR052155">
    <property type="entry name" value="Biofilm_reg_signaling"/>
</dbReference>